<evidence type="ECO:0008006" key="3">
    <source>
        <dbReference type="Google" id="ProtNLM"/>
    </source>
</evidence>
<evidence type="ECO:0000313" key="1">
    <source>
        <dbReference type="EMBL" id="TGZ82375.1"/>
    </source>
</evidence>
<name>A0A4V3SJ26_9PEZI</name>
<dbReference type="Gene3D" id="3.40.50.300">
    <property type="entry name" value="P-loop containing nucleotide triphosphate hydrolases"/>
    <property type="match status" value="1"/>
</dbReference>
<dbReference type="InterPro" id="IPR027417">
    <property type="entry name" value="P-loop_NTPase"/>
</dbReference>
<gene>
    <name evidence="1" type="ORF">EX30DRAFT_305103</name>
</gene>
<reference evidence="1 2" key="1">
    <citation type="submission" date="2019-04" db="EMBL/GenBank/DDBJ databases">
        <title>Comparative genomics and transcriptomics to analyze fruiting body development in filamentous ascomycetes.</title>
        <authorList>
            <consortium name="DOE Joint Genome Institute"/>
            <person name="Lutkenhaus R."/>
            <person name="Traeger S."/>
            <person name="Breuer J."/>
            <person name="Kuo A."/>
            <person name="Lipzen A."/>
            <person name="Pangilinan J."/>
            <person name="Dilworth D."/>
            <person name="Sandor L."/>
            <person name="Poggeler S."/>
            <person name="Barry K."/>
            <person name="Grigoriev I.V."/>
            <person name="Nowrousian M."/>
        </authorList>
    </citation>
    <scope>NUCLEOTIDE SEQUENCE [LARGE SCALE GENOMIC DNA]</scope>
    <source>
        <strain evidence="1 2">CBS 389.68</strain>
    </source>
</reference>
<dbReference type="STRING" id="341454.A0A4V3SJ26"/>
<sequence length="411" mass="45541">MGRALSSIAKPPSVADPRLFINTTIPWSFFVCGLQGSGKSHSTSALLESCLIPTPILGHLQKPLSGLILHYSQYATASAFQPCEAAFLSVPHPDFAAHQRHRVPVTVLVSPSNYYNLKTAYAGIPGVTVKRLLLHPAQLNISAMLALMAVDTGDKIPLYMSQIQQILRDIAEESRVFDYRDFVEKLDQMNFTKSQRGPLEQRMSLLESFLDLEADEDPEPLFSDQEGSMTIIDLSCPFVDESLACVMFDICLGLFLSTPSVGKVVAVDEAHKYITNTPGSRELTNSLLSLIRQQRHFGVRTIISTQEPTIDPRLIELSNVTLMHRFTSPEWFARLKRHIGIGQDHKHGTHLAEQDLFSKIVNLRTGEAYAFAPSAMAAGEDGLEKLGGRLLKVKTRKRVTWDGGRSILSVD</sequence>
<dbReference type="InParanoid" id="A0A4V3SJ26"/>
<evidence type="ECO:0000313" key="2">
    <source>
        <dbReference type="Proteomes" id="UP000298138"/>
    </source>
</evidence>
<protein>
    <recommendedName>
        <fullName evidence="3">P-loop containing nucleoside triphosphate hydrolase protein</fullName>
    </recommendedName>
</protein>
<dbReference type="OrthoDB" id="2316594at2759"/>
<dbReference type="EMBL" id="ML220115">
    <property type="protein sequence ID" value="TGZ82375.1"/>
    <property type="molecule type" value="Genomic_DNA"/>
</dbReference>
<dbReference type="SUPFAM" id="SSF52540">
    <property type="entry name" value="P-loop containing nucleoside triphosphate hydrolases"/>
    <property type="match status" value="1"/>
</dbReference>
<dbReference type="Proteomes" id="UP000298138">
    <property type="component" value="Unassembled WGS sequence"/>
</dbReference>
<accession>A0A4V3SJ26</accession>
<keyword evidence="2" id="KW-1185">Reference proteome</keyword>
<proteinExistence type="predicted"/>
<organism evidence="1 2">
    <name type="scientific">Ascodesmis nigricans</name>
    <dbReference type="NCBI Taxonomy" id="341454"/>
    <lineage>
        <taxon>Eukaryota</taxon>
        <taxon>Fungi</taxon>
        <taxon>Dikarya</taxon>
        <taxon>Ascomycota</taxon>
        <taxon>Pezizomycotina</taxon>
        <taxon>Pezizomycetes</taxon>
        <taxon>Pezizales</taxon>
        <taxon>Ascodesmidaceae</taxon>
        <taxon>Ascodesmis</taxon>
    </lineage>
</organism>
<dbReference type="AlphaFoldDB" id="A0A4V3SJ26"/>